<comment type="similarity">
    <text evidence="2">Belongs to the amino acid-polyamine-organocation (APC) superfamily. YAT (TC 2.A.3.10) family.</text>
</comment>
<dbReference type="PANTHER" id="PTHR43341">
    <property type="entry name" value="AMINO ACID PERMEASE"/>
    <property type="match status" value="1"/>
</dbReference>
<comment type="subcellular location">
    <subcellularLocation>
        <location evidence="1">Membrane</location>
        <topology evidence="1">Multi-pass membrane protein</topology>
    </subcellularLocation>
</comment>
<dbReference type="InterPro" id="IPR050524">
    <property type="entry name" value="APC_YAT"/>
</dbReference>
<dbReference type="EMBL" id="JAEUBD010000095">
    <property type="protein sequence ID" value="KAH3678103.1"/>
    <property type="molecule type" value="Genomic_DNA"/>
</dbReference>
<feature type="transmembrane region" description="Helical" evidence="7">
    <location>
        <begin position="268"/>
        <end position="287"/>
    </location>
</feature>
<feature type="transmembrane region" description="Helical" evidence="7">
    <location>
        <begin position="180"/>
        <end position="199"/>
    </location>
</feature>
<feature type="transmembrane region" description="Helical" evidence="7">
    <location>
        <begin position="41"/>
        <end position="60"/>
    </location>
</feature>
<accession>A0A9P8PTF9</accession>
<keyword evidence="4 7" id="KW-0812">Transmembrane</keyword>
<gene>
    <name evidence="9" type="ORF">OGATHE_000758</name>
</gene>
<feature type="transmembrane region" description="Helical" evidence="7">
    <location>
        <begin position="465"/>
        <end position="489"/>
    </location>
</feature>
<feature type="transmembrane region" description="Helical" evidence="7">
    <location>
        <begin position="366"/>
        <end position="383"/>
    </location>
</feature>
<evidence type="ECO:0000313" key="9">
    <source>
        <dbReference type="EMBL" id="KAH3678103.1"/>
    </source>
</evidence>
<reference evidence="9" key="2">
    <citation type="submission" date="2021-01" db="EMBL/GenBank/DDBJ databases">
        <authorList>
            <person name="Schikora-Tamarit M.A."/>
        </authorList>
    </citation>
    <scope>NUCLEOTIDE SEQUENCE</scope>
    <source>
        <strain evidence="9">NCAIM Y.01608</strain>
    </source>
</reference>
<feature type="transmembrane region" description="Helical" evidence="7">
    <location>
        <begin position="441"/>
        <end position="459"/>
    </location>
</feature>
<comment type="caution">
    <text evidence="9">The sequence shown here is derived from an EMBL/GenBank/DDBJ whole genome shotgun (WGS) entry which is preliminary data.</text>
</comment>
<dbReference type="Pfam" id="PF00324">
    <property type="entry name" value="AA_permease"/>
    <property type="match status" value="1"/>
</dbReference>
<evidence type="ECO:0000256" key="6">
    <source>
        <dbReference type="ARBA" id="ARBA00023136"/>
    </source>
</evidence>
<feature type="domain" description="Amino acid permease/ SLC12A" evidence="8">
    <location>
        <begin position="38"/>
        <end position="496"/>
    </location>
</feature>
<name>A0A9P8PTF9_9ASCO</name>
<dbReference type="PANTHER" id="PTHR43341:SF39">
    <property type="entry name" value="AMINO ACID TRANSPORTER (EUROFUNG)-RELATED"/>
    <property type="match status" value="1"/>
</dbReference>
<proteinExistence type="inferred from homology"/>
<evidence type="ECO:0000259" key="8">
    <source>
        <dbReference type="Pfam" id="PF00324"/>
    </source>
</evidence>
<keyword evidence="10" id="KW-1185">Reference proteome</keyword>
<feature type="transmembrane region" description="Helical" evidence="7">
    <location>
        <begin position="146"/>
        <end position="168"/>
    </location>
</feature>
<feature type="transmembrane region" description="Helical" evidence="7">
    <location>
        <begin position="66"/>
        <end position="85"/>
    </location>
</feature>
<keyword evidence="5 7" id="KW-1133">Transmembrane helix</keyword>
<evidence type="ECO:0000256" key="4">
    <source>
        <dbReference type="ARBA" id="ARBA00022692"/>
    </source>
</evidence>
<evidence type="ECO:0000256" key="5">
    <source>
        <dbReference type="ARBA" id="ARBA00022989"/>
    </source>
</evidence>
<evidence type="ECO:0000256" key="2">
    <source>
        <dbReference type="ARBA" id="ARBA00006983"/>
    </source>
</evidence>
<keyword evidence="3" id="KW-0813">Transport</keyword>
<organism evidence="9 10">
    <name type="scientific">Ogataea polymorpha</name>
    <dbReference type="NCBI Taxonomy" id="460523"/>
    <lineage>
        <taxon>Eukaryota</taxon>
        <taxon>Fungi</taxon>
        <taxon>Dikarya</taxon>
        <taxon>Ascomycota</taxon>
        <taxon>Saccharomycotina</taxon>
        <taxon>Pichiomycetes</taxon>
        <taxon>Pichiales</taxon>
        <taxon>Pichiaceae</taxon>
        <taxon>Ogataea</taxon>
    </lineage>
</organism>
<dbReference type="Proteomes" id="UP000788993">
    <property type="component" value="Unassembled WGS sequence"/>
</dbReference>
<dbReference type="PIRSF" id="PIRSF006060">
    <property type="entry name" value="AA_transporter"/>
    <property type="match status" value="1"/>
</dbReference>
<keyword evidence="6 7" id="KW-0472">Membrane</keyword>
<protein>
    <recommendedName>
        <fullName evidence="8">Amino acid permease/ SLC12A domain-containing protein</fullName>
    </recommendedName>
</protein>
<sequence length="539" mass="59476">MDTKQDRIFHSTQSIEDGTPCTDREDGSHLKKQLKERHIQLIALCGMIGTGLFLSSGNVLATSGPLGALLSYMVMGIFTLGIAYTSGETAALYPTTGAFVRHASKYIEPAVGAATGWNFWYTMSISAPAELSAAATVCQYWTDLNLAIFISIFIVFVISINMVSVKFYGESEVIFGMLKIFLIVGMIIGGIVLTCGGGPDHQSIGFRYWHHPGPFKSYILQGSSGNFLAWWSTLIQAAYAYGNIQVVFIASSETLDARHQISKAMKKLVFRILFFYIATIFVIGLLVSSDNTEITSGTGTAASSPFVIAFEDAGVKVLPSIVNAVVMTSALSSGSACLFIASRTLYGMALDGQAPKFILKCNRFGVPYFAVLLSASMTPLVYMCVSTDAFEVFVWFVNITTLAGLVGWVVVCVSFLRCFYAMKKQNISRDELVFKSPFQPYVAWSSMIFVILVLLFSGFDIFVHGYFSVSGLITCYINLPIFAFLCIFFKITMKSKLLPLEELDLSEIYMVRNEKERILELKLAESNRPLWRKIVGFII</sequence>
<dbReference type="OrthoDB" id="3900342at2759"/>
<evidence type="ECO:0000256" key="7">
    <source>
        <dbReference type="SAM" id="Phobius"/>
    </source>
</evidence>
<dbReference type="InterPro" id="IPR004841">
    <property type="entry name" value="AA-permease/SLC12A_dom"/>
</dbReference>
<feature type="transmembrane region" description="Helical" evidence="7">
    <location>
        <begin position="321"/>
        <end position="346"/>
    </location>
</feature>
<evidence type="ECO:0000313" key="10">
    <source>
        <dbReference type="Proteomes" id="UP000788993"/>
    </source>
</evidence>
<dbReference type="Gene3D" id="1.20.1740.10">
    <property type="entry name" value="Amino acid/polyamine transporter I"/>
    <property type="match status" value="1"/>
</dbReference>
<evidence type="ECO:0000256" key="3">
    <source>
        <dbReference type="ARBA" id="ARBA00022448"/>
    </source>
</evidence>
<dbReference type="AlphaFoldDB" id="A0A9P8PTF9"/>
<dbReference type="GO" id="GO:0016020">
    <property type="term" value="C:membrane"/>
    <property type="evidence" value="ECO:0007669"/>
    <property type="project" value="UniProtKB-SubCell"/>
</dbReference>
<dbReference type="GO" id="GO:0015171">
    <property type="term" value="F:amino acid transmembrane transporter activity"/>
    <property type="evidence" value="ECO:0007669"/>
    <property type="project" value="TreeGrafter"/>
</dbReference>
<evidence type="ECO:0000256" key="1">
    <source>
        <dbReference type="ARBA" id="ARBA00004141"/>
    </source>
</evidence>
<feature type="transmembrane region" description="Helical" evidence="7">
    <location>
        <begin position="395"/>
        <end position="420"/>
    </location>
</feature>
<dbReference type="FunFam" id="1.20.1740.10:FF:000001">
    <property type="entry name" value="Amino acid permease"/>
    <property type="match status" value="1"/>
</dbReference>
<reference evidence="9" key="1">
    <citation type="journal article" date="2021" name="Open Biol.">
        <title>Shared evolutionary footprints suggest mitochondrial oxidative damage underlies multiple complex I losses in fungi.</title>
        <authorList>
            <person name="Schikora-Tamarit M.A."/>
            <person name="Marcet-Houben M."/>
            <person name="Nosek J."/>
            <person name="Gabaldon T."/>
        </authorList>
    </citation>
    <scope>NUCLEOTIDE SEQUENCE</scope>
    <source>
        <strain evidence="9">NCAIM Y.01608</strain>
    </source>
</reference>
<feature type="transmembrane region" description="Helical" evidence="7">
    <location>
        <begin position="228"/>
        <end position="248"/>
    </location>
</feature>